<gene>
    <name evidence="3" type="ORF">Acr_28g0004020</name>
</gene>
<evidence type="ECO:0000259" key="2">
    <source>
        <dbReference type="Pfam" id="PF12937"/>
    </source>
</evidence>
<comment type="caution">
    <text evidence="3">The sequence shown here is derived from an EMBL/GenBank/DDBJ whole genome shotgun (WGS) entry which is preliminary data.</text>
</comment>
<reference evidence="3 4" key="1">
    <citation type="submission" date="2019-07" db="EMBL/GenBank/DDBJ databases">
        <title>De Novo Assembly of kiwifruit Actinidia rufa.</title>
        <authorList>
            <person name="Sugita-Konishi S."/>
            <person name="Sato K."/>
            <person name="Mori E."/>
            <person name="Abe Y."/>
            <person name="Kisaki G."/>
            <person name="Hamano K."/>
            <person name="Suezawa K."/>
            <person name="Otani M."/>
            <person name="Fukuda T."/>
            <person name="Manabe T."/>
            <person name="Gomi K."/>
            <person name="Tabuchi M."/>
            <person name="Akimitsu K."/>
            <person name="Kataoka I."/>
        </authorList>
    </citation>
    <scope>NUCLEOTIDE SEQUENCE [LARGE SCALE GENOMIC DNA]</scope>
    <source>
        <strain evidence="4">cv. Fuchu</strain>
    </source>
</reference>
<dbReference type="EMBL" id="BJWL01000028">
    <property type="protein sequence ID" value="GFZ19697.1"/>
    <property type="molecule type" value="Genomic_DNA"/>
</dbReference>
<proteinExistence type="predicted"/>
<accession>A0A7J0H9B7</accession>
<dbReference type="Proteomes" id="UP000585474">
    <property type="component" value="Unassembled WGS sequence"/>
</dbReference>
<organism evidence="3 4">
    <name type="scientific">Actinidia rufa</name>
    <dbReference type="NCBI Taxonomy" id="165716"/>
    <lineage>
        <taxon>Eukaryota</taxon>
        <taxon>Viridiplantae</taxon>
        <taxon>Streptophyta</taxon>
        <taxon>Embryophyta</taxon>
        <taxon>Tracheophyta</taxon>
        <taxon>Spermatophyta</taxon>
        <taxon>Magnoliopsida</taxon>
        <taxon>eudicotyledons</taxon>
        <taxon>Gunneridae</taxon>
        <taxon>Pentapetalae</taxon>
        <taxon>asterids</taxon>
        <taxon>Ericales</taxon>
        <taxon>Actinidiaceae</taxon>
        <taxon>Actinidia</taxon>
    </lineage>
</organism>
<dbReference type="AlphaFoldDB" id="A0A7J0H9B7"/>
<dbReference type="InterPro" id="IPR036047">
    <property type="entry name" value="F-box-like_dom_sf"/>
</dbReference>
<dbReference type="Pfam" id="PF12937">
    <property type="entry name" value="F-box-like"/>
    <property type="match status" value="1"/>
</dbReference>
<feature type="domain" description="F-box" evidence="2">
    <location>
        <begin position="108"/>
        <end position="152"/>
    </location>
</feature>
<dbReference type="Gene3D" id="1.20.1280.50">
    <property type="match status" value="1"/>
</dbReference>
<dbReference type="SUPFAM" id="SSF81383">
    <property type="entry name" value="F-box domain"/>
    <property type="match status" value="1"/>
</dbReference>
<dbReference type="OrthoDB" id="10257471at2759"/>
<dbReference type="InterPro" id="IPR001810">
    <property type="entry name" value="F-box_dom"/>
</dbReference>
<sequence>MDALLLHCPSMAKRPCCSSPTESPLVLNPSPTAPKPDPLDRLLESFLGLSDLPSLSLDLSLDRLLESRPCDSDQDDMIDRVMRLGSALLEAGRRSARKRATFHNAVVWALPPDLTIKVFSMLDTQSVCYAAATCTFFHKCASDPLCYANIDLTAVVPRVNNVVVSTMIQRAGKVLQSIKLGLVPGPTASPESSQSLVYTIRNSVDASGFSWNDKRSRQGKESSILTRSCLSSLSGDSDAPGTICIIVSMPISP</sequence>
<name>A0A7J0H9B7_9ERIC</name>
<protein>
    <submittedName>
        <fullName evidence="3">RNI-like superfamily protein</fullName>
    </submittedName>
</protein>
<feature type="region of interest" description="Disordered" evidence="1">
    <location>
        <begin position="14"/>
        <end position="33"/>
    </location>
</feature>
<evidence type="ECO:0000313" key="4">
    <source>
        <dbReference type="Proteomes" id="UP000585474"/>
    </source>
</evidence>
<evidence type="ECO:0000313" key="3">
    <source>
        <dbReference type="EMBL" id="GFZ19697.1"/>
    </source>
</evidence>
<evidence type="ECO:0000256" key="1">
    <source>
        <dbReference type="SAM" id="MobiDB-lite"/>
    </source>
</evidence>
<keyword evidence="4" id="KW-1185">Reference proteome</keyword>